<evidence type="ECO:0000256" key="1">
    <source>
        <dbReference type="SAM" id="MobiDB-lite"/>
    </source>
</evidence>
<comment type="caution">
    <text evidence="3">The sequence shown here is derived from an EMBL/GenBank/DDBJ whole genome shotgun (WGS) entry which is preliminary data.</text>
</comment>
<evidence type="ECO:0000256" key="2">
    <source>
        <dbReference type="SAM" id="SignalP"/>
    </source>
</evidence>
<evidence type="ECO:0000313" key="3">
    <source>
        <dbReference type="EMBL" id="KAJ7734015.1"/>
    </source>
</evidence>
<dbReference type="AlphaFoldDB" id="A0AAD7I303"/>
<gene>
    <name evidence="3" type="ORF">DFH07DRAFT_780442</name>
</gene>
<proteinExistence type="predicted"/>
<dbReference type="EMBL" id="JARJLG010000164">
    <property type="protein sequence ID" value="KAJ7734015.1"/>
    <property type="molecule type" value="Genomic_DNA"/>
</dbReference>
<accession>A0AAD7I303</accession>
<sequence>MQGKHKAFLKWLDLWRDGLLAWGAFSANLANQPFDYLLTHSYLVEVEMCPQESKHSARSKFTVRQLHPEPRRTEQMRAEFCRITDGPFCDQLMEQFKELTPGRRKLRVVAVCFPLYFMAEEHLHHIFPDDKELSFSDPLSIESRLLSTALLRAWTESFAEHVQAGNVWDMGDWVSNEIQNVGLAEDIQDRWQTDAARLGVSLLLARDMSLVRRDESTLYWIGGTASDVESESPAHDLGEGNRRLHFQAVKDPVLRELKKQRRALPFICLAIAPTFLPFAGGREPVLFPGSVECDDLGNLIKIYPRPHFCTKKKTTRKRMTIQVDDLKKQTFLTWELAKELALELFGEQLEEGFGKQLELFTEEPIEVFAEEFALSKAREERPAELAREEQIEGKVRRRFFVITAHMLEERVNHVCREGLTRQLQLQLLRELEDEHNLTEAKNQKKKERKRGQKQATQAKEAQRAAKAAERAKVAAEEPESQHRGVQGA</sequence>
<reference evidence="3" key="1">
    <citation type="submission" date="2023-03" db="EMBL/GenBank/DDBJ databases">
        <title>Massive genome expansion in bonnet fungi (Mycena s.s.) driven by repeated elements and novel gene families across ecological guilds.</title>
        <authorList>
            <consortium name="Lawrence Berkeley National Laboratory"/>
            <person name="Harder C.B."/>
            <person name="Miyauchi S."/>
            <person name="Viragh M."/>
            <person name="Kuo A."/>
            <person name="Thoen E."/>
            <person name="Andreopoulos B."/>
            <person name="Lu D."/>
            <person name="Skrede I."/>
            <person name="Drula E."/>
            <person name="Henrissat B."/>
            <person name="Morin E."/>
            <person name="Kohler A."/>
            <person name="Barry K."/>
            <person name="LaButti K."/>
            <person name="Morin E."/>
            <person name="Salamov A."/>
            <person name="Lipzen A."/>
            <person name="Mereny Z."/>
            <person name="Hegedus B."/>
            <person name="Baldrian P."/>
            <person name="Stursova M."/>
            <person name="Weitz H."/>
            <person name="Taylor A."/>
            <person name="Grigoriev I.V."/>
            <person name="Nagy L.G."/>
            <person name="Martin F."/>
            <person name="Kauserud H."/>
        </authorList>
    </citation>
    <scope>NUCLEOTIDE SEQUENCE</scope>
    <source>
        <strain evidence="3">CBHHK188m</strain>
    </source>
</reference>
<keyword evidence="2" id="KW-0732">Signal</keyword>
<feature type="signal peptide" evidence="2">
    <location>
        <begin position="1"/>
        <end position="21"/>
    </location>
</feature>
<feature type="compositionally biased region" description="Basic and acidic residues" evidence="1">
    <location>
        <begin position="460"/>
        <end position="482"/>
    </location>
</feature>
<keyword evidence="4" id="KW-1185">Reference proteome</keyword>
<evidence type="ECO:0000313" key="4">
    <source>
        <dbReference type="Proteomes" id="UP001215280"/>
    </source>
</evidence>
<feature type="compositionally biased region" description="Basic residues" evidence="1">
    <location>
        <begin position="443"/>
        <end position="452"/>
    </location>
</feature>
<feature type="region of interest" description="Disordered" evidence="1">
    <location>
        <begin position="437"/>
        <end position="488"/>
    </location>
</feature>
<dbReference type="Proteomes" id="UP001215280">
    <property type="component" value="Unassembled WGS sequence"/>
</dbReference>
<protein>
    <submittedName>
        <fullName evidence="3">Uncharacterized protein</fullName>
    </submittedName>
</protein>
<feature type="chain" id="PRO_5041957820" evidence="2">
    <location>
        <begin position="22"/>
        <end position="488"/>
    </location>
</feature>
<name>A0AAD7I303_9AGAR</name>
<organism evidence="3 4">
    <name type="scientific">Mycena maculata</name>
    <dbReference type="NCBI Taxonomy" id="230809"/>
    <lineage>
        <taxon>Eukaryota</taxon>
        <taxon>Fungi</taxon>
        <taxon>Dikarya</taxon>
        <taxon>Basidiomycota</taxon>
        <taxon>Agaricomycotina</taxon>
        <taxon>Agaricomycetes</taxon>
        <taxon>Agaricomycetidae</taxon>
        <taxon>Agaricales</taxon>
        <taxon>Marasmiineae</taxon>
        <taxon>Mycenaceae</taxon>
        <taxon>Mycena</taxon>
    </lineage>
</organism>